<protein>
    <submittedName>
        <fullName evidence="4">Indolepyruvate oxidoreductase subunit IorB</fullName>
        <ecNumber evidence="4">1.2.7.8</ecNumber>
    </submittedName>
</protein>
<dbReference type="HOGENOM" id="CLU_087284_1_1_2"/>
<evidence type="ECO:0000313" key="4">
    <source>
        <dbReference type="EMBL" id="AKB74663.1"/>
    </source>
</evidence>
<dbReference type="InterPro" id="IPR052198">
    <property type="entry name" value="IorB_Oxidoreductase"/>
</dbReference>
<organism evidence="4 5">
    <name type="scientific">Methanosarcina lacustris Z-7289</name>
    <dbReference type="NCBI Taxonomy" id="1434111"/>
    <lineage>
        <taxon>Archaea</taxon>
        <taxon>Methanobacteriati</taxon>
        <taxon>Methanobacteriota</taxon>
        <taxon>Stenosarchaea group</taxon>
        <taxon>Methanomicrobia</taxon>
        <taxon>Methanosarcinales</taxon>
        <taxon>Methanosarcinaceae</taxon>
        <taxon>Methanosarcina</taxon>
    </lineage>
</organism>
<dbReference type="SUPFAM" id="SSF53323">
    <property type="entry name" value="Pyruvate-ferredoxin oxidoreductase, PFOR, domain III"/>
    <property type="match status" value="1"/>
</dbReference>
<dbReference type="InterPro" id="IPR019752">
    <property type="entry name" value="Pyrv/ketoisovalerate_OxRed_cat"/>
</dbReference>
<dbReference type="InterPro" id="IPR002869">
    <property type="entry name" value="Pyrv_flavodox_OxRed_cen"/>
</dbReference>
<feature type="region of interest" description="Disordered" evidence="2">
    <location>
        <begin position="1"/>
        <end position="25"/>
    </location>
</feature>
<evidence type="ECO:0000259" key="3">
    <source>
        <dbReference type="Pfam" id="PF01558"/>
    </source>
</evidence>
<dbReference type="Gene3D" id="3.40.920.10">
    <property type="entry name" value="Pyruvate-ferredoxin oxidoreductase, PFOR, domain III"/>
    <property type="match status" value="1"/>
</dbReference>
<dbReference type="PANTHER" id="PTHR43854:SF1">
    <property type="entry name" value="INDOLEPYRUVATE OXIDOREDUCTASE SUBUNIT IORB"/>
    <property type="match status" value="1"/>
</dbReference>
<dbReference type="GeneID" id="24806155"/>
<dbReference type="Proteomes" id="UP000033072">
    <property type="component" value="Chromosome"/>
</dbReference>
<sequence length="240" mass="25048">MKGEKAKSDGAKSDGAKSDGAKSDGAKLQGMKYDILIAGVGGQGVVLASRMLALAAMKAGFRVSTAETIGMSQREGSVSSHIRIGDEIQGSLIPTGQADLLIGLEPAETVRNLPFLKKAGKTIVNSHSIPPASKPPGSPEYDPAALLAFLEAHVPGILCLDFTQLAEDAGTYRAANVAMLGAAVGIGMLPFSREIILAVLETEIPEKHRAVNRAAFEGAINKIKLSSGHPDREQKVNLNV</sequence>
<keyword evidence="5" id="KW-1185">Reference proteome</keyword>
<dbReference type="STRING" id="1434111.MSLAZ_1402"/>
<dbReference type="EC" id="1.2.7.8" evidence="4"/>
<dbReference type="Pfam" id="PF01558">
    <property type="entry name" value="POR"/>
    <property type="match status" value="1"/>
</dbReference>
<dbReference type="GO" id="GO:0043805">
    <property type="term" value="F:indolepyruvate ferredoxin oxidoreductase activity"/>
    <property type="evidence" value="ECO:0007669"/>
    <property type="project" value="UniProtKB-EC"/>
</dbReference>
<evidence type="ECO:0000313" key="5">
    <source>
        <dbReference type="Proteomes" id="UP000033072"/>
    </source>
</evidence>
<dbReference type="RefSeq" id="WP_232308751.1">
    <property type="nucleotide sequence ID" value="NZ_CP009515.1"/>
</dbReference>
<gene>
    <name evidence="4" type="ORF">MSLAZ_1402</name>
</gene>
<keyword evidence="4" id="KW-0670">Pyruvate</keyword>
<evidence type="ECO:0000256" key="2">
    <source>
        <dbReference type="SAM" id="MobiDB-lite"/>
    </source>
</evidence>
<accession>A0A0E3S6M8</accession>
<feature type="domain" description="Pyruvate/ketoisovalerate oxidoreductase catalytic" evidence="3">
    <location>
        <begin position="41"/>
        <end position="219"/>
    </location>
</feature>
<dbReference type="PANTHER" id="PTHR43854">
    <property type="entry name" value="INDOLEPYRUVATE OXIDOREDUCTASE SUBUNIT IORB"/>
    <property type="match status" value="1"/>
</dbReference>
<evidence type="ECO:0000256" key="1">
    <source>
        <dbReference type="ARBA" id="ARBA00023002"/>
    </source>
</evidence>
<dbReference type="NCBIfam" id="NF004917">
    <property type="entry name" value="PRK06274.1-3"/>
    <property type="match status" value="1"/>
</dbReference>
<dbReference type="KEGG" id="mls:MSLAZ_1402"/>
<keyword evidence="1 4" id="KW-0560">Oxidoreductase</keyword>
<proteinExistence type="predicted"/>
<reference evidence="4 5" key="1">
    <citation type="submission" date="2014-07" db="EMBL/GenBank/DDBJ databases">
        <title>Methanogenic archaea and the global carbon cycle.</title>
        <authorList>
            <person name="Henriksen J.R."/>
            <person name="Luke J."/>
            <person name="Reinhart S."/>
            <person name="Benedict M.N."/>
            <person name="Youngblut N.D."/>
            <person name="Metcalf M.E."/>
            <person name="Whitaker R.J."/>
            <person name="Metcalf W.W."/>
        </authorList>
    </citation>
    <scope>NUCLEOTIDE SEQUENCE [LARGE SCALE GENOMIC DNA]</scope>
    <source>
        <strain evidence="4 5">Z-7289</strain>
    </source>
</reference>
<dbReference type="EMBL" id="CP009515">
    <property type="protein sequence ID" value="AKB74663.1"/>
    <property type="molecule type" value="Genomic_DNA"/>
</dbReference>
<name>A0A0E3S6M8_9EURY</name>
<dbReference type="AlphaFoldDB" id="A0A0E3S6M8"/>
<dbReference type="PATRIC" id="fig|1434111.4.peg.1845"/>